<dbReference type="Gene3D" id="3.10.180.10">
    <property type="entry name" value="2,3-Dihydroxybiphenyl 1,2-Dioxygenase, domain 1"/>
    <property type="match status" value="1"/>
</dbReference>
<comment type="caution">
    <text evidence="3">The sequence shown here is derived from an EMBL/GenBank/DDBJ whole genome shotgun (WGS) entry which is preliminary data.</text>
</comment>
<keyword evidence="4" id="KW-1185">Reference proteome</keyword>
<evidence type="ECO:0000313" key="3">
    <source>
        <dbReference type="EMBL" id="CAC9974688.1"/>
    </source>
</evidence>
<evidence type="ECO:0000313" key="4">
    <source>
        <dbReference type="Proteomes" id="UP000533639"/>
    </source>
</evidence>
<name>A0A9N8P245_9FLAO</name>
<dbReference type="InterPro" id="IPR037523">
    <property type="entry name" value="VOC_core"/>
</dbReference>
<dbReference type="RefSeq" id="WP_180857847.1">
    <property type="nucleotide sequence ID" value="NZ_CAIJDE010000043.1"/>
</dbReference>
<dbReference type="GO" id="GO:0046872">
    <property type="term" value="F:metal ion binding"/>
    <property type="evidence" value="ECO:0007669"/>
    <property type="project" value="UniProtKB-KW"/>
</dbReference>
<dbReference type="PANTHER" id="PTHR43048">
    <property type="entry name" value="METHYLMALONYL-COA EPIMERASE"/>
    <property type="match status" value="1"/>
</dbReference>
<proteinExistence type="predicted"/>
<dbReference type="Proteomes" id="UP000533639">
    <property type="component" value="Unassembled WGS sequence"/>
</dbReference>
<dbReference type="InterPro" id="IPR051785">
    <property type="entry name" value="MMCE/EMCE_epimerase"/>
</dbReference>
<gene>
    <name evidence="3" type="ORF">FLAPXU55_02385</name>
</gene>
<feature type="domain" description="VOC" evidence="2">
    <location>
        <begin position="30"/>
        <end position="174"/>
    </location>
</feature>
<dbReference type="PANTHER" id="PTHR43048:SF6">
    <property type="entry name" value="BLR8189 PROTEIN"/>
    <property type="match status" value="1"/>
</dbReference>
<dbReference type="GO" id="GO:0004493">
    <property type="term" value="F:methylmalonyl-CoA epimerase activity"/>
    <property type="evidence" value="ECO:0007669"/>
    <property type="project" value="TreeGrafter"/>
</dbReference>
<dbReference type="InterPro" id="IPR029068">
    <property type="entry name" value="Glyas_Bleomycin-R_OHBP_Dase"/>
</dbReference>
<accession>A0A9N8P245</accession>
<dbReference type="GO" id="GO:0046491">
    <property type="term" value="P:L-methylmalonyl-CoA metabolic process"/>
    <property type="evidence" value="ECO:0007669"/>
    <property type="project" value="TreeGrafter"/>
</dbReference>
<dbReference type="PROSITE" id="PS51819">
    <property type="entry name" value="VOC"/>
    <property type="match status" value="1"/>
</dbReference>
<dbReference type="SUPFAM" id="SSF54593">
    <property type="entry name" value="Glyoxalase/Bleomycin resistance protein/Dihydroxybiphenyl dioxygenase"/>
    <property type="match status" value="1"/>
</dbReference>
<dbReference type="AlphaFoldDB" id="A0A9N8P245"/>
<dbReference type="EMBL" id="CAIJDE010000043">
    <property type="protein sequence ID" value="CAC9974688.1"/>
    <property type="molecule type" value="Genomic_DNA"/>
</dbReference>
<organism evidence="3 4">
    <name type="scientific">Flavobacterium panici</name>
    <dbReference type="NCBI Taxonomy" id="2654843"/>
    <lineage>
        <taxon>Bacteria</taxon>
        <taxon>Pseudomonadati</taxon>
        <taxon>Bacteroidota</taxon>
        <taxon>Flavobacteriia</taxon>
        <taxon>Flavobacteriales</taxon>
        <taxon>Flavobacteriaceae</taxon>
        <taxon>Flavobacterium</taxon>
    </lineage>
</organism>
<reference evidence="3 4" key="1">
    <citation type="submission" date="2020-06" db="EMBL/GenBank/DDBJ databases">
        <authorList>
            <person name="Criscuolo A."/>
        </authorList>
    </citation>
    <scope>NUCLEOTIDE SEQUENCE [LARGE SCALE GENOMIC DNA]</scope>
    <source>
        <strain evidence="3">PXU-55</strain>
    </source>
</reference>
<dbReference type="InterPro" id="IPR032710">
    <property type="entry name" value="NTF2-like_dom_sf"/>
</dbReference>
<keyword evidence="1" id="KW-0479">Metal-binding</keyword>
<dbReference type="Pfam" id="PF13669">
    <property type="entry name" value="Glyoxalase_4"/>
    <property type="match status" value="1"/>
</dbReference>
<dbReference type="Gene3D" id="3.10.450.50">
    <property type="match status" value="1"/>
</dbReference>
<dbReference type="SUPFAM" id="SSF54427">
    <property type="entry name" value="NTF2-like"/>
    <property type="match status" value="1"/>
</dbReference>
<evidence type="ECO:0000259" key="2">
    <source>
        <dbReference type="PROSITE" id="PS51819"/>
    </source>
</evidence>
<sequence length="328" mass="36946">MKTIYKTIYMLTLTTIFSQNTSAQTPVVKGIEHIGITVPDMKTALPFFKDILGFTPVTEIGPFELDDAWREKYKIHSGAQVEKIVSLRAGDGANIELFEYKSPKGNKEVPYGDDLGWNHTAFYTDDINNSVKYLKSKGITVLSDPNVSTAGPTAGESWVYFLAPWGAQFELVSYPNGKAYEKENPQTKLWSPKLAGESFAITSTTKITATNEVEKLLQLHLATWGEKNVEKRTKNFKLIYTEDVNIVDPFFILNGTSDLNPFIDDLQKKHPGFKFSLAKPIETHNNIARLFWQFGPESKPDTITGQDVFVIENNKIKSLYIFIDGLKK</sequence>
<protein>
    <recommendedName>
        <fullName evidence="2">VOC domain-containing protein</fullName>
    </recommendedName>
</protein>
<evidence type="ECO:0000256" key="1">
    <source>
        <dbReference type="ARBA" id="ARBA00022723"/>
    </source>
</evidence>